<organism evidence="1 2">
    <name type="scientific">Nocardioides aurantiacus</name>
    <dbReference type="NCBI Taxonomy" id="86796"/>
    <lineage>
        <taxon>Bacteria</taxon>
        <taxon>Bacillati</taxon>
        <taxon>Actinomycetota</taxon>
        <taxon>Actinomycetes</taxon>
        <taxon>Propionibacteriales</taxon>
        <taxon>Nocardioidaceae</taxon>
        <taxon>Nocardioides</taxon>
    </lineage>
</organism>
<comment type="caution">
    <text evidence="1">The sequence shown here is derived from an EMBL/GenBank/DDBJ whole genome shotgun (WGS) entry which is preliminary data.</text>
</comment>
<sequence length="334" mass="38801">MSSISDVSDNLAKIIDMAGRLEDRAIDRACDRLMPGGEALAAMIPTANREAFGYRLDTAEQNEMARRFRTGDHSEKPLVDLEHEDPDELWTPEQILRWWSDDYRQQLGMEHDDPAWRPTLVSEATFLRNRDVAEWIWEHETQWDAYAADVSRARAKMESILLEGNRSERSRVVCGNEQCDDPRTLIRVYAKRQPVLWGCGACGETQDHPEACGTCGSAALVEEAWSSNKDDDLWKCGSCRNKYTHEQVRDFYAKQLRRVPEKWMSISHAMQLMREQGWQERVSRSWLDDLEVRTEDVSGRREVLWSSLWRRHLLETNARQQRAHERAKKAPNVA</sequence>
<protein>
    <submittedName>
        <fullName evidence="1">Uncharacterized protein</fullName>
    </submittedName>
</protein>
<accession>A0A3N2CW81</accession>
<gene>
    <name evidence="1" type="ORF">EDD33_2624</name>
</gene>
<dbReference type="Proteomes" id="UP000281738">
    <property type="component" value="Unassembled WGS sequence"/>
</dbReference>
<keyword evidence="2" id="KW-1185">Reference proteome</keyword>
<dbReference type="EMBL" id="RKHO01000001">
    <property type="protein sequence ID" value="ROR91749.1"/>
    <property type="molecule type" value="Genomic_DNA"/>
</dbReference>
<evidence type="ECO:0000313" key="1">
    <source>
        <dbReference type="EMBL" id="ROR91749.1"/>
    </source>
</evidence>
<dbReference type="AlphaFoldDB" id="A0A3N2CW81"/>
<name>A0A3N2CW81_9ACTN</name>
<reference evidence="1 2" key="1">
    <citation type="submission" date="2018-11" db="EMBL/GenBank/DDBJ databases">
        <title>Sequencing the genomes of 1000 actinobacteria strains.</title>
        <authorList>
            <person name="Klenk H.-P."/>
        </authorList>
    </citation>
    <scope>NUCLEOTIDE SEQUENCE [LARGE SCALE GENOMIC DNA]</scope>
    <source>
        <strain evidence="1 2">DSM 12652</strain>
    </source>
</reference>
<proteinExistence type="predicted"/>
<evidence type="ECO:0000313" key="2">
    <source>
        <dbReference type="Proteomes" id="UP000281738"/>
    </source>
</evidence>